<dbReference type="EMBL" id="BGPR01000066">
    <property type="protein sequence ID" value="GBL89743.1"/>
    <property type="molecule type" value="Genomic_DNA"/>
</dbReference>
<dbReference type="AlphaFoldDB" id="A0A4Y2BCK0"/>
<protein>
    <submittedName>
        <fullName evidence="1">Uncharacterized protein</fullName>
    </submittedName>
</protein>
<evidence type="ECO:0000313" key="2">
    <source>
        <dbReference type="Proteomes" id="UP000499080"/>
    </source>
</evidence>
<comment type="caution">
    <text evidence="1">The sequence shown here is derived from an EMBL/GenBank/DDBJ whole genome shotgun (WGS) entry which is preliminary data.</text>
</comment>
<name>A0A4Y2BCK0_ARAVE</name>
<sequence length="112" mass="12440">MKNFDDVTATDARARAISLLLYNDTPGKATAVNQGIHKPSAATGGHLNCVKFPFTPYFTFFGVANSPCPFLPSPEDSWGKTNEQRERNEKFHISHVLFMSASCRHKSSIHVE</sequence>
<reference evidence="1 2" key="1">
    <citation type="journal article" date="2019" name="Sci. Rep.">
        <title>Orb-weaving spider Araneus ventricosus genome elucidates the spidroin gene catalogue.</title>
        <authorList>
            <person name="Kono N."/>
            <person name="Nakamura H."/>
            <person name="Ohtoshi R."/>
            <person name="Moran D.A.P."/>
            <person name="Shinohara A."/>
            <person name="Yoshida Y."/>
            <person name="Fujiwara M."/>
            <person name="Mori M."/>
            <person name="Tomita M."/>
            <person name="Arakawa K."/>
        </authorList>
    </citation>
    <scope>NUCLEOTIDE SEQUENCE [LARGE SCALE GENOMIC DNA]</scope>
</reference>
<dbReference type="Proteomes" id="UP000499080">
    <property type="component" value="Unassembled WGS sequence"/>
</dbReference>
<evidence type="ECO:0000313" key="1">
    <source>
        <dbReference type="EMBL" id="GBL89743.1"/>
    </source>
</evidence>
<organism evidence="1 2">
    <name type="scientific">Araneus ventricosus</name>
    <name type="common">Orbweaver spider</name>
    <name type="synonym">Epeira ventricosa</name>
    <dbReference type="NCBI Taxonomy" id="182803"/>
    <lineage>
        <taxon>Eukaryota</taxon>
        <taxon>Metazoa</taxon>
        <taxon>Ecdysozoa</taxon>
        <taxon>Arthropoda</taxon>
        <taxon>Chelicerata</taxon>
        <taxon>Arachnida</taxon>
        <taxon>Araneae</taxon>
        <taxon>Araneomorphae</taxon>
        <taxon>Entelegynae</taxon>
        <taxon>Araneoidea</taxon>
        <taxon>Araneidae</taxon>
        <taxon>Araneus</taxon>
    </lineage>
</organism>
<keyword evidence="2" id="KW-1185">Reference proteome</keyword>
<proteinExistence type="predicted"/>
<accession>A0A4Y2BCK0</accession>
<gene>
    <name evidence="1" type="ORF">AVEN_104681_1</name>
</gene>